<accession>A0ABR1W735</accession>
<reference evidence="9 10" key="1">
    <citation type="submission" date="2023-01" db="EMBL/GenBank/DDBJ databases">
        <title>Analysis of 21 Apiospora genomes using comparative genomics revels a genus with tremendous synthesis potential of carbohydrate active enzymes and secondary metabolites.</title>
        <authorList>
            <person name="Sorensen T."/>
        </authorList>
    </citation>
    <scope>NUCLEOTIDE SEQUENCE [LARGE SCALE GENOMIC DNA]</scope>
    <source>
        <strain evidence="9 10">CBS 135458</strain>
    </source>
</reference>
<dbReference type="EMBL" id="JAQQWL010000003">
    <property type="protein sequence ID" value="KAK8079212.1"/>
    <property type="molecule type" value="Genomic_DNA"/>
</dbReference>
<comment type="caution">
    <text evidence="9">The sequence shown here is derived from an EMBL/GenBank/DDBJ whole genome shotgun (WGS) entry which is preliminary data.</text>
</comment>
<evidence type="ECO:0000256" key="7">
    <source>
        <dbReference type="SAM" id="Phobius"/>
    </source>
</evidence>
<evidence type="ECO:0000259" key="8">
    <source>
        <dbReference type="Pfam" id="PF20684"/>
    </source>
</evidence>
<keyword evidence="3 7" id="KW-1133">Transmembrane helix</keyword>
<feature type="transmembrane region" description="Helical" evidence="7">
    <location>
        <begin position="28"/>
        <end position="48"/>
    </location>
</feature>
<gene>
    <name evidence="9" type="ORF">PG994_003019</name>
</gene>
<dbReference type="Proteomes" id="UP001480595">
    <property type="component" value="Unassembled WGS sequence"/>
</dbReference>
<protein>
    <recommendedName>
        <fullName evidence="8">Rhodopsin domain-containing protein</fullName>
    </recommendedName>
</protein>
<organism evidence="9 10">
    <name type="scientific">Apiospora phragmitis</name>
    <dbReference type="NCBI Taxonomy" id="2905665"/>
    <lineage>
        <taxon>Eukaryota</taxon>
        <taxon>Fungi</taxon>
        <taxon>Dikarya</taxon>
        <taxon>Ascomycota</taxon>
        <taxon>Pezizomycotina</taxon>
        <taxon>Sordariomycetes</taxon>
        <taxon>Xylariomycetidae</taxon>
        <taxon>Amphisphaeriales</taxon>
        <taxon>Apiosporaceae</taxon>
        <taxon>Apiospora</taxon>
    </lineage>
</organism>
<feature type="transmembrane region" description="Helical" evidence="7">
    <location>
        <begin position="167"/>
        <end position="188"/>
    </location>
</feature>
<name>A0ABR1W735_9PEZI</name>
<evidence type="ECO:0000313" key="9">
    <source>
        <dbReference type="EMBL" id="KAK8079212.1"/>
    </source>
</evidence>
<dbReference type="Pfam" id="PF20684">
    <property type="entry name" value="Fung_rhodopsin"/>
    <property type="match status" value="1"/>
</dbReference>
<evidence type="ECO:0000256" key="6">
    <source>
        <dbReference type="SAM" id="MobiDB-lite"/>
    </source>
</evidence>
<sequence>MSSGQDLCAVPVGTRPDGTWDLDHVDPLGSASVTVCVLLTVLALLFAVPRIYVNRRQLLIADYFTILAIVFSVAYAILISIVFFSGFVQFFPRAAIFLLYRQLFQVHNSRIRIPIWIGLVFTFLTNFPNVPISLAVEAPHPGETWEQVLVRLSAPATGHDFRLWGPIQGAASVALDIFAFLLPLPIIARLNLTRRKKTQILLLFSTAFLAIVASVIALVYKVKLLIIENKNQGDQNYLLGPVNICIDAESNIAIVVGSMPAFSNFMKLHVLESRAFQSLRSTFGVSSATEKGTPIRPPHGTIGSPAERKRKPAYYELTDTNIMNSRYTVDVEDDREAQAVQPGQILKTMDVRQESRE</sequence>
<dbReference type="GeneID" id="92087491"/>
<feature type="transmembrane region" description="Helical" evidence="7">
    <location>
        <begin position="200"/>
        <end position="220"/>
    </location>
</feature>
<feature type="domain" description="Rhodopsin" evidence="8">
    <location>
        <begin position="89"/>
        <end position="266"/>
    </location>
</feature>
<keyword evidence="10" id="KW-1185">Reference proteome</keyword>
<feature type="transmembrane region" description="Helical" evidence="7">
    <location>
        <begin position="60"/>
        <end position="81"/>
    </location>
</feature>
<keyword evidence="4 7" id="KW-0472">Membrane</keyword>
<evidence type="ECO:0000256" key="4">
    <source>
        <dbReference type="ARBA" id="ARBA00023136"/>
    </source>
</evidence>
<comment type="similarity">
    <text evidence="5">Belongs to the SAT4 family.</text>
</comment>
<dbReference type="InterPro" id="IPR052337">
    <property type="entry name" value="SAT4-like"/>
</dbReference>
<proteinExistence type="inferred from homology"/>
<comment type="subcellular location">
    <subcellularLocation>
        <location evidence="1">Membrane</location>
        <topology evidence="1">Multi-pass membrane protein</topology>
    </subcellularLocation>
</comment>
<evidence type="ECO:0000256" key="5">
    <source>
        <dbReference type="ARBA" id="ARBA00038359"/>
    </source>
</evidence>
<dbReference type="RefSeq" id="XP_066720283.1">
    <property type="nucleotide sequence ID" value="XM_066854428.1"/>
</dbReference>
<evidence type="ECO:0000256" key="1">
    <source>
        <dbReference type="ARBA" id="ARBA00004141"/>
    </source>
</evidence>
<evidence type="ECO:0000256" key="3">
    <source>
        <dbReference type="ARBA" id="ARBA00022989"/>
    </source>
</evidence>
<keyword evidence="2 7" id="KW-0812">Transmembrane</keyword>
<feature type="region of interest" description="Disordered" evidence="6">
    <location>
        <begin position="287"/>
        <end position="306"/>
    </location>
</feature>
<evidence type="ECO:0000313" key="10">
    <source>
        <dbReference type="Proteomes" id="UP001480595"/>
    </source>
</evidence>
<feature type="region of interest" description="Disordered" evidence="6">
    <location>
        <begin position="334"/>
        <end position="357"/>
    </location>
</feature>
<evidence type="ECO:0000256" key="2">
    <source>
        <dbReference type="ARBA" id="ARBA00022692"/>
    </source>
</evidence>
<dbReference type="PANTHER" id="PTHR33048">
    <property type="entry name" value="PTH11-LIKE INTEGRAL MEMBRANE PROTEIN (AFU_ORTHOLOGUE AFUA_5G11245)"/>
    <property type="match status" value="1"/>
</dbReference>
<dbReference type="InterPro" id="IPR049326">
    <property type="entry name" value="Rhodopsin_dom_fungi"/>
</dbReference>
<dbReference type="PANTHER" id="PTHR33048:SF47">
    <property type="entry name" value="INTEGRAL MEMBRANE PROTEIN-RELATED"/>
    <property type="match status" value="1"/>
</dbReference>